<protein>
    <submittedName>
        <fullName evidence="20">Tax protein</fullName>
    </submittedName>
</protein>
<evidence type="ECO:0000256" key="1">
    <source>
        <dbReference type="ARBA" id="ARBA00004147"/>
    </source>
</evidence>
<evidence type="ECO:0000256" key="15">
    <source>
        <dbReference type="ARBA" id="ARBA00023163"/>
    </source>
</evidence>
<keyword evidence="17" id="KW-1077">G0/G1 host cell cycle checkpoint dysregulation by virus</keyword>
<evidence type="ECO:0000313" key="19">
    <source>
        <dbReference type="EMBL" id="BAX76748.1"/>
    </source>
</evidence>
<dbReference type="GO" id="GO:0030430">
    <property type="term" value="C:host cell cytoplasm"/>
    <property type="evidence" value="ECO:0007669"/>
    <property type="project" value="UniProtKB-SubCell"/>
</dbReference>
<evidence type="ECO:0000256" key="16">
    <source>
        <dbReference type="ARBA" id="ARBA00023200"/>
    </source>
</evidence>
<keyword evidence="11" id="KW-0805">Transcription regulation</keyword>
<dbReference type="GO" id="GO:0017124">
    <property type="term" value="F:SH3 domain binding"/>
    <property type="evidence" value="ECO:0007669"/>
    <property type="project" value="UniProtKB-KW"/>
</dbReference>
<dbReference type="GO" id="GO:0039646">
    <property type="term" value="P:symbiont-mediated perturbation of host cell cycle G0/G1 transition checkpoint"/>
    <property type="evidence" value="ECO:0007669"/>
    <property type="project" value="UniProtKB-KW"/>
</dbReference>
<evidence type="ECO:0000256" key="17">
    <source>
        <dbReference type="ARBA" id="ARBA00023226"/>
    </source>
</evidence>
<keyword evidence="4" id="KW-1121">Modulation of host cell cycle by virus</keyword>
<evidence type="ECO:0000256" key="7">
    <source>
        <dbReference type="ARBA" id="ARBA00022581"/>
    </source>
</evidence>
<organism evidence="20">
    <name type="scientific">Human T-cell leukemia virus type I</name>
    <dbReference type="NCBI Taxonomy" id="11908"/>
    <lineage>
        <taxon>Viruses</taxon>
        <taxon>Riboviria</taxon>
        <taxon>Pararnavirae</taxon>
        <taxon>Artverviricota</taxon>
        <taxon>Revtraviricetes</taxon>
        <taxon>Ortervirales</taxon>
        <taxon>Retroviridae</taxon>
        <taxon>Orthoretrovirinae</taxon>
        <taxon>Deltaretrovirus</taxon>
        <taxon>Deltaretrovirus priTlym1</taxon>
        <taxon>Primate T-lymphotropic virus 1</taxon>
    </lineage>
</organism>
<dbReference type="InterPro" id="IPR004120">
    <property type="entry name" value="Tax"/>
</dbReference>
<keyword evidence="7" id="KW-0945">Host-virus interaction</keyword>
<dbReference type="GO" id="GO:0042025">
    <property type="term" value="C:host cell nucleus"/>
    <property type="evidence" value="ECO:0007669"/>
    <property type="project" value="UniProtKB-SubCell"/>
</dbReference>
<dbReference type="GO" id="GO:0044071">
    <property type="term" value="P:symbiont-mediated perturbation of host cell cycle progression"/>
    <property type="evidence" value="ECO:0007669"/>
    <property type="project" value="UniProtKB-KW"/>
</dbReference>
<evidence type="ECO:0000256" key="14">
    <source>
        <dbReference type="ARBA" id="ARBA00023159"/>
    </source>
</evidence>
<dbReference type="GO" id="GO:0003677">
    <property type="term" value="F:DNA binding"/>
    <property type="evidence" value="ECO:0007669"/>
    <property type="project" value="UniProtKB-KW"/>
</dbReference>
<dbReference type="Pfam" id="PF02959">
    <property type="entry name" value="Tax"/>
    <property type="match status" value="1"/>
</dbReference>
<comment type="similarity">
    <text evidence="3">Belongs to the deltaretrovirus Tax protein family.</text>
</comment>
<evidence type="ECO:0000256" key="2">
    <source>
        <dbReference type="ARBA" id="ARBA00004192"/>
    </source>
</evidence>
<evidence type="ECO:0000256" key="18">
    <source>
        <dbReference type="SAM" id="MobiDB-lite"/>
    </source>
</evidence>
<keyword evidence="12" id="KW-0729">SH3-binding</keyword>
<feature type="region of interest" description="Disordered" evidence="18">
    <location>
        <begin position="326"/>
        <end position="363"/>
    </location>
</feature>
<sequence length="363" mass="40608">MAHFPGFGQSLLFGYPVYVFGDCVQGDWCPISGGLCSARLHRHALLATCPEHQITWDPIDGRVIGSALQFLIPRLPSFPTQRTSKTLKVLTPPITHTTPNIPPSFLQAMRKYSPFRNGYMEPTLGQHLPTLSFPDPGLRPQNLYTLWGGSVVCMYLYQLSPPITWPLLPHVIFCHPGQLGAFLTNVPYKRIEELLYKISLTTGALIILPEDCLPTTLFQPARAPVTLTAWQNGLLPFHSTLTTPGLIWTFTDGTPMISGPCPKDGQPSLVLQSSSFIFHKFQTKAYHPSFLLSHGLIQYSSFHSLHLLFEEYTNIPISLLFNEKEADDNDHEPQISPGGLEPPSEKTFPRNRSLKRSGPRLRL</sequence>
<keyword evidence="13" id="KW-0238">DNA-binding</keyword>
<keyword evidence="14" id="KW-0010">Activator</keyword>
<dbReference type="GO" id="GO:0008270">
    <property type="term" value="F:zinc ion binding"/>
    <property type="evidence" value="ECO:0007669"/>
    <property type="project" value="UniProtKB-KW"/>
</dbReference>
<evidence type="ECO:0000256" key="4">
    <source>
        <dbReference type="ARBA" id="ARBA00022504"/>
    </source>
</evidence>
<proteinExistence type="inferred from homology"/>
<name>A0A1Y1C8Z7_9DELA</name>
<keyword evidence="15" id="KW-0804">Transcription</keyword>
<accession>A0A1Y1C8Z7</accession>
<keyword evidence="16" id="KW-1035">Host cytoplasm</keyword>
<evidence type="ECO:0000256" key="13">
    <source>
        <dbReference type="ARBA" id="ARBA00023125"/>
    </source>
</evidence>
<keyword evidence="6" id="KW-1048">Host nucleus</keyword>
<evidence type="ECO:0000256" key="5">
    <source>
        <dbReference type="ARBA" id="ARBA00022553"/>
    </source>
</evidence>
<dbReference type="EMBL" id="LC192259">
    <property type="protein sequence ID" value="BAX76796.1"/>
    <property type="molecule type" value="Genomic_DNA"/>
</dbReference>
<evidence type="ECO:0000313" key="20">
    <source>
        <dbReference type="EMBL" id="BAX76796.1"/>
    </source>
</evidence>
<evidence type="ECO:0000256" key="3">
    <source>
        <dbReference type="ARBA" id="ARBA00008015"/>
    </source>
</evidence>
<evidence type="ECO:0000256" key="12">
    <source>
        <dbReference type="ARBA" id="ARBA00023036"/>
    </source>
</evidence>
<dbReference type="GO" id="GO:0045893">
    <property type="term" value="P:positive regulation of DNA-templated transcription"/>
    <property type="evidence" value="ECO:0007669"/>
    <property type="project" value="InterPro"/>
</dbReference>
<comment type="subcellular location">
    <subcellularLocation>
        <location evidence="2">Host cytoplasm</location>
    </subcellularLocation>
    <subcellularLocation>
        <location evidence="1">Host nucleus</location>
    </subcellularLocation>
</comment>
<feature type="compositionally biased region" description="Basic residues" evidence="18">
    <location>
        <begin position="352"/>
        <end position="363"/>
    </location>
</feature>
<evidence type="ECO:0000256" key="8">
    <source>
        <dbReference type="ARBA" id="ARBA00022723"/>
    </source>
</evidence>
<evidence type="ECO:0000256" key="11">
    <source>
        <dbReference type="ARBA" id="ARBA00023015"/>
    </source>
</evidence>
<evidence type="ECO:0000256" key="10">
    <source>
        <dbReference type="ARBA" id="ARBA00022833"/>
    </source>
</evidence>
<keyword evidence="8" id="KW-0479">Metal-binding</keyword>
<evidence type="ECO:0000256" key="6">
    <source>
        <dbReference type="ARBA" id="ARBA00022562"/>
    </source>
</evidence>
<gene>
    <name evidence="20" type="primary">tax</name>
</gene>
<keyword evidence="10" id="KW-0862">Zinc</keyword>
<reference evidence="20" key="1">
    <citation type="journal article" date="2017" name="J. Clin. Microbiol.">
        <title>Proviral Features of Human T Cell Leukemia Virus Type 1 in Carriers with Indeterminate Western Blot Analysis Results.</title>
        <authorList>
            <person name="Kuramitsu M."/>
            <person name="Sekizuka T."/>
            <person name="Yamochi T."/>
            <person name="Firouzi S."/>
            <person name="Sato T."/>
            <person name="Umeki K."/>
            <person name="Sasaki D."/>
            <person name="Hasegawa H."/>
            <person name="Kubota R."/>
            <person name="Sobata R."/>
            <person name="Matsumoto C."/>
            <person name="Kaneko N."/>
            <person name="Momose H."/>
            <person name="Araki K."/>
            <person name="Saito M."/>
            <person name="Nosaka K."/>
            <person name="Utsunomiya A."/>
            <person name="Koh K.-R."/>
            <person name="Ogata M."/>
            <person name="Uchimaru K."/>
            <person name="Iwanaga M."/>
            <person name="Sagara Y."/>
            <person name="Yamano Y."/>
            <person name="Okayama A."/>
            <person name="Miura K."/>
            <person name="Satake M."/>
            <person name="Saito S."/>
            <person name="Itabashi K."/>
            <person name="Yamaguchi K."/>
            <person name="Kuroda M."/>
            <person name="Watanabe T."/>
            <person name="Okuma K."/>
            <person name="Hamaguchi I."/>
        </authorList>
    </citation>
    <scope>NUCLEOTIDE SEQUENCE</scope>
    <source>
        <strain evidence="20">S0076WBind</strain>
        <strain evidence="19">T1056WBind</strain>
    </source>
</reference>
<evidence type="ECO:0000256" key="9">
    <source>
        <dbReference type="ARBA" id="ARBA00022771"/>
    </source>
</evidence>
<keyword evidence="5" id="KW-0597">Phosphoprotein</keyword>
<dbReference type="EMBL" id="LC185242">
    <property type="protein sequence ID" value="BAX76748.1"/>
    <property type="molecule type" value="Genomic_DNA"/>
</dbReference>
<keyword evidence="9" id="KW-0863">Zinc-finger</keyword>